<evidence type="ECO:0000256" key="1">
    <source>
        <dbReference type="SAM" id="Phobius"/>
    </source>
</evidence>
<organism evidence="2 3">
    <name type="scientific">Finegoldia magna</name>
    <name type="common">Peptostreptococcus magnus</name>
    <dbReference type="NCBI Taxonomy" id="1260"/>
    <lineage>
        <taxon>Bacteria</taxon>
        <taxon>Bacillati</taxon>
        <taxon>Bacillota</taxon>
        <taxon>Tissierellia</taxon>
        <taxon>Tissierellales</taxon>
        <taxon>Peptoniphilaceae</taxon>
        <taxon>Finegoldia</taxon>
    </lineage>
</organism>
<keyword evidence="1" id="KW-0812">Transmembrane</keyword>
<sequence length="171" mass="18861">MDSKKLTVSSIFLSVGLLLHYVTPALVMGVKPDFLLVMMFLGIFFMDNVKEAFVLSLFAGTIAAFTTSFPMGQLPNIIDKLVSGIIVFYLFKLMGKTSRKSNLIFAIGTLTSGFVFLSLAIPMGMGTENFTNLLPSMFLAVCLPTSILNTIVGIFFKKIIYRTNYIKINAQ</sequence>
<protein>
    <submittedName>
        <fullName evidence="2">Tryptophan transporter</fullName>
    </submittedName>
</protein>
<comment type="caution">
    <text evidence="2">The sequence shown here is derived from an EMBL/GenBank/DDBJ whole genome shotgun (WGS) entry which is preliminary data.</text>
</comment>
<gene>
    <name evidence="2" type="ORF">B9N49_02275</name>
</gene>
<dbReference type="EMBL" id="NDYC01000011">
    <property type="protein sequence ID" value="OXZ28391.1"/>
    <property type="molecule type" value="Genomic_DNA"/>
</dbReference>
<feature type="transmembrane region" description="Helical" evidence="1">
    <location>
        <begin position="103"/>
        <end position="125"/>
    </location>
</feature>
<reference evidence="3" key="1">
    <citation type="submission" date="2017-04" db="EMBL/GenBank/DDBJ databases">
        <title>Finegoldia magna isolated from orthopedic joint implant-associated infections.</title>
        <authorList>
            <person name="Bjorklund S."/>
            <person name="Bruggemann H."/>
            <person name="Jensen A."/>
            <person name="Hellmark B."/>
            <person name="Soderquist B."/>
        </authorList>
    </citation>
    <scope>NUCLEOTIDE SEQUENCE [LARGE SCALE GENOMIC DNA]</scope>
    <source>
        <strain evidence="3">CCUG 54800</strain>
    </source>
</reference>
<dbReference type="Proteomes" id="UP000215413">
    <property type="component" value="Unassembled WGS sequence"/>
</dbReference>
<keyword evidence="1" id="KW-0472">Membrane</keyword>
<feature type="transmembrane region" description="Helical" evidence="1">
    <location>
        <begin position="34"/>
        <end position="65"/>
    </location>
</feature>
<name>A0A233V7L9_FINMA</name>
<dbReference type="RefSeq" id="WP_094205352.1">
    <property type="nucleotide sequence ID" value="NZ_NDYC01000011.1"/>
</dbReference>
<feature type="transmembrane region" description="Helical" evidence="1">
    <location>
        <begin position="137"/>
        <end position="156"/>
    </location>
</feature>
<accession>A0A233V7L9</accession>
<keyword evidence="1" id="KW-1133">Transmembrane helix</keyword>
<dbReference type="InterPro" id="IPR031360">
    <property type="entry name" value="TrpP"/>
</dbReference>
<evidence type="ECO:0000313" key="3">
    <source>
        <dbReference type="Proteomes" id="UP000215413"/>
    </source>
</evidence>
<dbReference type="AlphaFoldDB" id="A0A233V7L9"/>
<evidence type="ECO:0000313" key="2">
    <source>
        <dbReference type="EMBL" id="OXZ28391.1"/>
    </source>
</evidence>
<dbReference type="Pfam" id="PF17099">
    <property type="entry name" value="TrpP"/>
    <property type="match status" value="1"/>
</dbReference>
<proteinExistence type="predicted"/>
<feature type="transmembrane region" description="Helical" evidence="1">
    <location>
        <begin position="6"/>
        <end position="27"/>
    </location>
</feature>